<accession>A0A9P3GL14</accession>
<protein>
    <submittedName>
        <fullName evidence="1">Uncharacterized protein</fullName>
    </submittedName>
</protein>
<comment type="caution">
    <text evidence="1">The sequence shown here is derived from an EMBL/GenBank/DDBJ whole genome shotgun (WGS) entry which is preliminary data.</text>
</comment>
<dbReference type="EMBL" id="BPQB01000062">
    <property type="protein sequence ID" value="GJE96691.1"/>
    <property type="molecule type" value="Genomic_DNA"/>
</dbReference>
<evidence type="ECO:0000313" key="1">
    <source>
        <dbReference type="EMBL" id="GJE96691.1"/>
    </source>
</evidence>
<sequence>MSSNHVDPVCNKVASHVVGTFGAYGSGLEIELAVSSEVTRRDAARAGQPRGAELRRPRRVLRGCRAGDFQSWGQRPVYELCPVHAVSFLGS</sequence>
<evidence type="ECO:0000313" key="2">
    <source>
        <dbReference type="Proteomes" id="UP000703269"/>
    </source>
</evidence>
<organism evidence="1 2">
    <name type="scientific">Phanerochaete sordida</name>
    <dbReference type="NCBI Taxonomy" id="48140"/>
    <lineage>
        <taxon>Eukaryota</taxon>
        <taxon>Fungi</taxon>
        <taxon>Dikarya</taxon>
        <taxon>Basidiomycota</taxon>
        <taxon>Agaricomycotina</taxon>
        <taxon>Agaricomycetes</taxon>
        <taxon>Polyporales</taxon>
        <taxon>Phanerochaetaceae</taxon>
        <taxon>Phanerochaete</taxon>
    </lineage>
</organism>
<gene>
    <name evidence="1" type="ORF">PsYK624_128950</name>
</gene>
<reference evidence="1 2" key="1">
    <citation type="submission" date="2021-08" db="EMBL/GenBank/DDBJ databases">
        <title>Draft Genome Sequence of Phanerochaete sordida strain YK-624.</title>
        <authorList>
            <person name="Mori T."/>
            <person name="Dohra H."/>
            <person name="Suzuki T."/>
            <person name="Kawagishi H."/>
            <person name="Hirai H."/>
        </authorList>
    </citation>
    <scope>NUCLEOTIDE SEQUENCE [LARGE SCALE GENOMIC DNA]</scope>
    <source>
        <strain evidence="1 2">YK-624</strain>
    </source>
</reference>
<dbReference type="AlphaFoldDB" id="A0A9P3GL14"/>
<name>A0A9P3GL14_9APHY</name>
<keyword evidence="2" id="KW-1185">Reference proteome</keyword>
<proteinExistence type="predicted"/>
<dbReference type="Proteomes" id="UP000703269">
    <property type="component" value="Unassembled WGS sequence"/>
</dbReference>